<organism evidence="1">
    <name type="scientific">Salmonella enterica</name>
    <name type="common">Salmonella choleraesuis</name>
    <dbReference type="NCBI Taxonomy" id="28901"/>
    <lineage>
        <taxon>Bacteria</taxon>
        <taxon>Pseudomonadati</taxon>
        <taxon>Pseudomonadota</taxon>
        <taxon>Gammaproteobacteria</taxon>
        <taxon>Enterobacterales</taxon>
        <taxon>Enterobacteriaceae</taxon>
        <taxon>Salmonella</taxon>
    </lineage>
</organism>
<comment type="caution">
    <text evidence="1">The sequence shown here is derived from an EMBL/GenBank/DDBJ whole genome shotgun (WGS) entry which is preliminary data.</text>
</comment>
<dbReference type="EMBL" id="AAGGEZ010000168">
    <property type="protein sequence ID" value="EBN6118636.1"/>
    <property type="molecule type" value="Genomic_DNA"/>
</dbReference>
<accession>A0A5T8J8D6</accession>
<protein>
    <submittedName>
        <fullName evidence="1">Phage major capsid protein</fullName>
    </submittedName>
</protein>
<proteinExistence type="predicted"/>
<reference evidence="1" key="1">
    <citation type="submission" date="2018-07" db="EMBL/GenBank/DDBJ databases">
        <authorList>
            <consortium name="PulseNet: The National Subtyping Network for Foodborne Disease Surveillance"/>
            <person name="Tarr C.L."/>
            <person name="Trees E."/>
            <person name="Katz L.S."/>
            <person name="Carleton-Romer H.A."/>
            <person name="Stroika S."/>
            <person name="Kucerova Z."/>
            <person name="Roache K.F."/>
            <person name="Sabol A.L."/>
            <person name="Besser J."/>
            <person name="Gerner-Smidt P."/>
        </authorList>
    </citation>
    <scope>NUCLEOTIDE SEQUENCE</scope>
    <source>
        <strain evidence="1">PNUSAS020861</strain>
    </source>
</reference>
<sequence length="38" mass="4612">MKLHELKQKRNTIATDMRALNEKIGDNPWTDEQRTEWN</sequence>
<gene>
    <name evidence="1" type="ORF">DWF34_27205</name>
</gene>
<evidence type="ECO:0000313" key="1">
    <source>
        <dbReference type="EMBL" id="EBN6118636.1"/>
    </source>
</evidence>
<name>A0A5T8J8D6_SALER</name>
<feature type="non-terminal residue" evidence="1">
    <location>
        <position position="38"/>
    </location>
</feature>
<dbReference type="AlphaFoldDB" id="A0A5T8J8D6"/>